<evidence type="ECO:0000256" key="1">
    <source>
        <dbReference type="ARBA" id="ARBA00001942"/>
    </source>
</evidence>
<name>A0A6N2SJG8_9BACT</name>
<feature type="domain" description="Molybdopterin dinucleotide-binding" evidence="5">
    <location>
        <begin position="3"/>
        <end position="87"/>
    </location>
</feature>
<dbReference type="PROSITE" id="PS00932">
    <property type="entry name" value="MOLYBDOPTERIN_PROK_3"/>
    <property type="match status" value="1"/>
</dbReference>
<dbReference type="InterPro" id="IPR006657">
    <property type="entry name" value="MoPterin_dinucl-bd_dom"/>
</dbReference>
<evidence type="ECO:0000256" key="3">
    <source>
        <dbReference type="ARBA" id="ARBA00022723"/>
    </source>
</evidence>
<dbReference type="EC" id="1.7.2.3" evidence="6"/>
<dbReference type="PANTHER" id="PTHR43742:SF10">
    <property type="entry name" value="TRIMETHYLAMINE-N-OXIDE REDUCTASE 2"/>
    <property type="match status" value="1"/>
</dbReference>
<gene>
    <name evidence="6" type="primary">dmsA</name>
    <name evidence="6" type="ORF">CULFYP111_00881</name>
</gene>
<dbReference type="GO" id="GO:0050626">
    <property type="term" value="F:trimethylamine-N-oxide reductase (cytochrome c) activity"/>
    <property type="evidence" value="ECO:0007669"/>
    <property type="project" value="UniProtKB-EC"/>
</dbReference>
<comment type="cofactor">
    <cofactor evidence="1">
        <name>Mo-bis(molybdopterin guanine dinucleotide)</name>
        <dbReference type="ChEBI" id="CHEBI:60539"/>
    </cofactor>
</comment>
<dbReference type="GO" id="GO:0009055">
    <property type="term" value="F:electron transfer activity"/>
    <property type="evidence" value="ECO:0007669"/>
    <property type="project" value="TreeGrafter"/>
</dbReference>
<keyword evidence="3" id="KW-0479">Metal-binding</keyword>
<evidence type="ECO:0000313" key="6">
    <source>
        <dbReference type="EMBL" id="VYS91880.1"/>
    </source>
</evidence>
<dbReference type="InterPro" id="IPR050612">
    <property type="entry name" value="Prok_Mopterin_Oxidored"/>
</dbReference>
<accession>A0A6N2SJG8</accession>
<dbReference type="InterPro" id="IPR009010">
    <property type="entry name" value="Asp_de-COase-like_dom_sf"/>
</dbReference>
<dbReference type="SUPFAM" id="SSF50692">
    <property type="entry name" value="ADC-like"/>
    <property type="match status" value="1"/>
</dbReference>
<dbReference type="GO" id="GO:0030288">
    <property type="term" value="C:outer membrane-bounded periplasmic space"/>
    <property type="evidence" value="ECO:0007669"/>
    <property type="project" value="TreeGrafter"/>
</dbReference>
<dbReference type="PANTHER" id="PTHR43742">
    <property type="entry name" value="TRIMETHYLAMINE-N-OXIDE REDUCTASE"/>
    <property type="match status" value="1"/>
</dbReference>
<sequence length="116" mass="12463">MEPIWINSKDAKAKGIKTGDAVRVFNARGEVLAGAKVTDDIIKGVVKLCEGAWYDPLDPTKAESLDKNGSANVLTIDMPTSKLANGNISHTGLVNIEKFTGKVPELTIFKQPKIKA</sequence>
<dbReference type="EMBL" id="CACRSK010000002">
    <property type="protein sequence ID" value="VYS91880.1"/>
    <property type="molecule type" value="Genomic_DNA"/>
</dbReference>
<dbReference type="Pfam" id="PF01568">
    <property type="entry name" value="Molydop_binding"/>
    <property type="match status" value="1"/>
</dbReference>
<keyword evidence="2" id="KW-0500">Molybdenum</keyword>
<keyword evidence="4 6" id="KW-0560">Oxidoreductase</keyword>
<dbReference type="InterPro" id="IPR006655">
    <property type="entry name" value="Mopterin_OxRdtase_prok_CS"/>
</dbReference>
<dbReference type="AlphaFoldDB" id="A0A6N2SJG8"/>
<dbReference type="Gene3D" id="2.40.40.20">
    <property type="match status" value="1"/>
</dbReference>
<dbReference type="GO" id="GO:0009061">
    <property type="term" value="P:anaerobic respiration"/>
    <property type="evidence" value="ECO:0007669"/>
    <property type="project" value="TreeGrafter"/>
</dbReference>
<proteinExistence type="predicted"/>
<organism evidence="6">
    <name type="scientific">Campylobacter ureolyticus</name>
    <dbReference type="NCBI Taxonomy" id="827"/>
    <lineage>
        <taxon>Bacteria</taxon>
        <taxon>Pseudomonadati</taxon>
        <taxon>Campylobacterota</taxon>
        <taxon>Epsilonproteobacteria</taxon>
        <taxon>Campylobacterales</taxon>
        <taxon>Campylobacteraceae</taxon>
        <taxon>Campylobacter</taxon>
    </lineage>
</organism>
<dbReference type="GO" id="GO:0043546">
    <property type="term" value="F:molybdopterin cofactor binding"/>
    <property type="evidence" value="ECO:0007669"/>
    <property type="project" value="InterPro"/>
</dbReference>
<evidence type="ECO:0000256" key="2">
    <source>
        <dbReference type="ARBA" id="ARBA00022505"/>
    </source>
</evidence>
<reference evidence="6" key="1">
    <citation type="submission" date="2019-11" db="EMBL/GenBank/DDBJ databases">
        <authorList>
            <person name="Feng L."/>
        </authorList>
    </citation>
    <scope>NUCLEOTIDE SEQUENCE</scope>
    <source>
        <strain evidence="6">CUreolyticusLFYP111</strain>
    </source>
</reference>
<protein>
    <submittedName>
        <fullName evidence="6">Dimethyl sulfoxide/trimethylamine N-oxide reductase</fullName>
        <ecNumber evidence="6">1.7.2.3</ecNumber>
    </submittedName>
</protein>
<dbReference type="GO" id="GO:0030151">
    <property type="term" value="F:molybdenum ion binding"/>
    <property type="evidence" value="ECO:0007669"/>
    <property type="project" value="TreeGrafter"/>
</dbReference>
<evidence type="ECO:0000259" key="5">
    <source>
        <dbReference type="Pfam" id="PF01568"/>
    </source>
</evidence>
<evidence type="ECO:0000256" key="4">
    <source>
        <dbReference type="ARBA" id="ARBA00023002"/>
    </source>
</evidence>